<feature type="domain" description="Laminin EGF-like" evidence="16">
    <location>
        <begin position="290"/>
        <end position="336"/>
    </location>
</feature>
<dbReference type="FunFam" id="2.10.25.10:FF:000051">
    <property type="entry name" value="Laminin subunit alpha 4"/>
    <property type="match status" value="1"/>
</dbReference>
<dbReference type="GO" id="GO:0016020">
    <property type="term" value="C:membrane"/>
    <property type="evidence" value="ECO:0007669"/>
    <property type="project" value="UniProtKB-SubCell"/>
</dbReference>
<keyword evidence="7" id="KW-0130">Cell adhesion</keyword>
<keyword evidence="4 14" id="KW-0732">Signal</keyword>
<feature type="disulfide bond" evidence="12">
    <location>
        <begin position="214"/>
        <end position="223"/>
    </location>
</feature>
<dbReference type="FunFam" id="2.60.120.200:FF:000066">
    <property type="entry name" value="Laminin subunit alpha 4"/>
    <property type="match status" value="1"/>
</dbReference>
<keyword evidence="18" id="KW-1185">Reference proteome</keyword>
<feature type="domain" description="Laminin G" evidence="15">
    <location>
        <begin position="1145"/>
        <end position="1323"/>
    </location>
</feature>
<dbReference type="CDD" id="cd00110">
    <property type="entry name" value="LamG"/>
    <property type="match status" value="5"/>
</dbReference>
<dbReference type="Proteomes" id="UP001066276">
    <property type="component" value="Chromosome 5"/>
</dbReference>
<keyword evidence="3" id="KW-0272">Extracellular matrix</keyword>
<dbReference type="Pfam" id="PF06008">
    <property type="entry name" value="Laminin_I"/>
    <property type="match status" value="1"/>
</dbReference>
<feature type="domain" description="Laminin G" evidence="15">
    <location>
        <begin position="1330"/>
        <end position="1498"/>
    </location>
</feature>
<comment type="caution">
    <text evidence="12">Lacks conserved residue(s) required for the propagation of feature annotation.</text>
</comment>
<dbReference type="GO" id="GO:0005576">
    <property type="term" value="C:extracellular region"/>
    <property type="evidence" value="ECO:0007669"/>
    <property type="project" value="UniProtKB-ARBA"/>
</dbReference>
<dbReference type="PROSITE" id="PS01248">
    <property type="entry name" value="EGF_LAM_1"/>
    <property type="match status" value="2"/>
</dbReference>
<feature type="domain" description="Laminin G" evidence="15">
    <location>
        <begin position="933"/>
        <end position="1133"/>
    </location>
</feature>
<feature type="disulfide bond" evidence="12">
    <location>
        <begin position="262"/>
        <end position="271"/>
    </location>
</feature>
<evidence type="ECO:0000256" key="5">
    <source>
        <dbReference type="ARBA" id="ARBA00022737"/>
    </source>
</evidence>
<gene>
    <name evidence="17" type="ORF">NDU88_007838</name>
</gene>
<feature type="coiled-coil region" evidence="13">
    <location>
        <begin position="517"/>
        <end position="544"/>
    </location>
</feature>
<dbReference type="GO" id="GO:0030334">
    <property type="term" value="P:regulation of cell migration"/>
    <property type="evidence" value="ECO:0007669"/>
    <property type="project" value="InterPro"/>
</dbReference>
<dbReference type="FunFam" id="2.10.25.10:FF:000569">
    <property type="entry name" value="Laminin subunit alpha 4"/>
    <property type="match status" value="1"/>
</dbReference>
<feature type="disulfide bond" evidence="12">
    <location>
        <begin position="102"/>
        <end position="111"/>
    </location>
</feature>
<feature type="disulfide bond" evidence="12">
    <location>
        <begin position="310"/>
        <end position="319"/>
    </location>
</feature>
<dbReference type="CDD" id="cd00055">
    <property type="entry name" value="EGF_Lam"/>
    <property type="match status" value="5"/>
</dbReference>
<keyword evidence="11 12" id="KW-0424">Laminin EGF-like domain</keyword>
<dbReference type="PANTHER" id="PTHR15036">
    <property type="entry name" value="PIKACHURIN-LIKE PROTEIN"/>
    <property type="match status" value="1"/>
</dbReference>
<dbReference type="EMBL" id="JANPWB010000009">
    <property type="protein sequence ID" value="KAJ1155102.1"/>
    <property type="molecule type" value="Genomic_DNA"/>
</dbReference>
<feature type="domain" description="Laminin G" evidence="15">
    <location>
        <begin position="1567"/>
        <end position="1738"/>
    </location>
</feature>
<dbReference type="FunFam" id="2.60.120.200:FF:000053">
    <property type="entry name" value="Laminin subunit alpha 4"/>
    <property type="match status" value="1"/>
</dbReference>
<feature type="coiled-coil region" evidence="13">
    <location>
        <begin position="572"/>
        <end position="602"/>
    </location>
</feature>
<evidence type="ECO:0000256" key="12">
    <source>
        <dbReference type="PROSITE-ProRule" id="PRU00460"/>
    </source>
</evidence>
<dbReference type="InterPro" id="IPR056863">
    <property type="entry name" value="LMN_ATRN_NET-like_EGF"/>
</dbReference>
<feature type="domain" description="Laminin G" evidence="15">
    <location>
        <begin position="1745"/>
        <end position="1918"/>
    </location>
</feature>
<dbReference type="InterPro" id="IPR013320">
    <property type="entry name" value="ConA-like_dom_sf"/>
</dbReference>
<evidence type="ECO:0000256" key="9">
    <source>
        <dbReference type="ARBA" id="ARBA00023157"/>
    </source>
</evidence>
<dbReference type="PRINTS" id="PR00011">
    <property type="entry name" value="EGFLAMININ"/>
</dbReference>
<feature type="signal peptide" evidence="14">
    <location>
        <begin position="1"/>
        <end position="26"/>
    </location>
</feature>
<name>A0AAV7RU50_PLEWA</name>
<dbReference type="InterPro" id="IPR050372">
    <property type="entry name" value="Neurexin-related_CASP"/>
</dbReference>
<keyword evidence="5" id="KW-0677">Repeat</keyword>
<dbReference type="InterPro" id="IPR001791">
    <property type="entry name" value="Laminin_G"/>
</dbReference>
<dbReference type="Gene3D" id="2.60.120.200">
    <property type="match status" value="5"/>
</dbReference>
<dbReference type="SUPFAM" id="SSF49899">
    <property type="entry name" value="Concanavalin A-like lectins/glucanases"/>
    <property type="match status" value="5"/>
</dbReference>
<feature type="domain" description="Laminin EGF-like" evidence="16">
    <location>
        <begin position="133"/>
        <end position="188"/>
    </location>
</feature>
<keyword evidence="10" id="KW-0325">Glycoprotein</keyword>
<dbReference type="SMART" id="SM00181">
    <property type="entry name" value="EGF"/>
    <property type="match status" value="4"/>
</dbReference>
<protein>
    <recommendedName>
        <fullName evidence="19">Laminin subunit alpha-4</fullName>
    </recommendedName>
</protein>
<evidence type="ECO:0000256" key="6">
    <source>
        <dbReference type="ARBA" id="ARBA00022869"/>
    </source>
</evidence>
<evidence type="ECO:0000256" key="10">
    <source>
        <dbReference type="ARBA" id="ARBA00023180"/>
    </source>
</evidence>
<dbReference type="Pfam" id="PF06009">
    <property type="entry name" value="Laminin_II"/>
    <property type="match status" value="1"/>
</dbReference>
<feature type="domain" description="Laminin EGF-like" evidence="16">
    <location>
        <begin position="189"/>
        <end position="242"/>
    </location>
</feature>
<dbReference type="InterPro" id="IPR000742">
    <property type="entry name" value="EGF"/>
</dbReference>
<sequence length="1921" mass="213046">MALTSLLSRSVPLLLLWGSFSSASLSGEGSAFLFYTEGSSGHFQTLGGEQQQQQPVDPGTILPVHQKCGRGLYRAFSGVCLPCSCNDNSKTCLDGSGACVECQRNTTGKRCERCLDGYISDVVRGVPTSCTPCPCPLPVGSNNFAVSCNRKSGTVRCICKGNYAGPNCERCAPGFYGNPLLIGSTCKRCNCSGNSDPNLIVEDCDEVTGQCRNCLRNTTGFNCEKCAPGFYGNATVPYNCKDCHCKNCGTESCDDISGICRCKKGVTGPLCDRCEIGYFGYDKCTGCQKCTCGPASQDNICDPITQRCRCQPGAGGVYCERCQSGFWNYGPSGCQRCDCDGGPCDRQTGECLAEDPEAPGSTSCSLFDCDKCIWDLMDDIGRAGLMVDETKATLLSISTGVAAQKHLDDINTTIMELEVKLSEKDNHAVLRKIQIAHAKNETSSLHSELDAATIHANEAKARGLLLQKETMATMKLATQIVEQVNDAKHSIQETLSKLEYYESLQGEVNPKEIARKTAKAEEMLQEIRRRVFTLQNQLADTEAEDAQELLFRVQKEWLPLQNTTLSLIPMILDQLSEKQALLSDLKEALEEAHNLVKKTKDKNIENEARLQEYGIQQKLVVEHEEVFNQTLIMARYDLNDSLPIIAMINEAIKNVSSFSAEVDGAKKELHEKLSNLSRYNKDMVQRAVDYAQELQGLADELTRSSSQIIDTNGLVQKALNASNVYENIATYIEEANETAIMAFTAAERVNEAVVGIDTQINYRKEKSEMLYNQAIEIQEAAEESNDLGVIETSERVNAAHAKKDSLQEQLMKITKQLEMPDQGDLKHRFELSKKTAEEALNTSLVVTDVTGPMSENLKTFAESITQSGNDFSAFNRAVGTADDAVRRLTEVVPRIMDKLRTVEQRLPATNISDNIQRVRELIAQTRSIASKVQVSMKFAGHSAVEVNPKTNVADLQAFSSISLFMQLPEDKKVASQDRFIMYLGSKNAMKDYMGLAIKNDNLVYVYNLGDGDVEIPLDSKPVSTWPSYFSLVKIERVGRHGKVFLTVRSPYSTAEEKFIKTGDAPGTDSLLDLDAEDTVFYFGGVPADFKLPASLDLPGFVGCLELATLNDDIISLYNFKHIYNMDTSLEKPCARNKWAFAQSGAATYFFDGSGYAVARNIEKRGRFSQVTRFDIEVRTPMDNALIFLMVNGSLFFSLEVQDGYLRLFYDFGFSKGPVLLDDSMKKARINDARFHEISIIYHHSKKMILVVDRRHVKSVDNEKMSIPFSDIYIGGAPSEILHSVQSHVAADIAFKGCMKGFQFQKKDFNLLEEPGTLGLSYGCPEESLMSRRVYFNGESFIATNQKMTPFESFEGGFSFRTLQPNGILFYHADGPNEFSIYLEDGDVVFRVKDVRVKSSVKPYNDGQDHFVIASVTPTRYELVVDEEDRNVQDKEKTEAKPSITTAKKYYFGGTPIGFAYANLTGCISNAYFTRLDRDVEVEDFQRYSEKVRASLYGCPVESPPVALIVQNKKNSSKSKGNRNRKMGRDKDVITRILPGPKALQQMPRLEDYFQCQLSSRPRAVEHASQFGGAAHSRQELTHIPDKISDKSQFSIGFRTHYLSGMIFYISDKEEKNFMTLFLSNGRLIYMFNVGQQNVRMRSREKYSDGLWHQVIFVRETNKGRMIIDGLRVVEESVDAIDPTWQVSDPIYLGGVAPGKAVKHVQENSVNSFSGCLSNLKLNGRSVIAASQAFGVTPCFEGPLESGTYFSTGGGYVVLDDSLSLGLEFELEFEVRPRSISGILVHVQRVNGEYLNIHMTQGKVIVVVYDGTREFATNVTPRQSLCDGRWHRITVIRNSKMLQLDVDSEINQAVASLNSKAEDLKAPVFVGGVPESMLASTLTTRDSFTGCVRNFFIDGKTVIFSKAALVNGAVSINSCPAA</sequence>
<feature type="disulfide bond" evidence="12">
    <location>
        <begin position="159"/>
        <end position="168"/>
    </location>
</feature>
<evidence type="ECO:0000313" key="17">
    <source>
        <dbReference type="EMBL" id="KAJ1155102.1"/>
    </source>
</evidence>
<dbReference type="GO" id="GO:0030155">
    <property type="term" value="P:regulation of cell adhesion"/>
    <property type="evidence" value="ECO:0007669"/>
    <property type="project" value="InterPro"/>
</dbReference>
<dbReference type="GO" id="GO:0005102">
    <property type="term" value="F:signaling receptor binding"/>
    <property type="evidence" value="ECO:0007669"/>
    <property type="project" value="InterPro"/>
</dbReference>
<evidence type="ECO:0000256" key="13">
    <source>
        <dbReference type="SAM" id="Coils"/>
    </source>
</evidence>
<dbReference type="GO" id="GO:0007155">
    <property type="term" value="P:cell adhesion"/>
    <property type="evidence" value="ECO:0007669"/>
    <property type="project" value="UniProtKB-KW"/>
</dbReference>
<dbReference type="InterPro" id="IPR002049">
    <property type="entry name" value="LE_dom"/>
</dbReference>
<evidence type="ECO:0000259" key="15">
    <source>
        <dbReference type="PROSITE" id="PS50025"/>
    </source>
</evidence>
<organism evidence="17 18">
    <name type="scientific">Pleurodeles waltl</name>
    <name type="common">Iberian ribbed newt</name>
    <dbReference type="NCBI Taxonomy" id="8319"/>
    <lineage>
        <taxon>Eukaryota</taxon>
        <taxon>Metazoa</taxon>
        <taxon>Chordata</taxon>
        <taxon>Craniata</taxon>
        <taxon>Vertebrata</taxon>
        <taxon>Euteleostomi</taxon>
        <taxon>Amphibia</taxon>
        <taxon>Batrachia</taxon>
        <taxon>Caudata</taxon>
        <taxon>Salamandroidea</taxon>
        <taxon>Salamandridae</taxon>
        <taxon>Pleurodelinae</taxon>
        <taxon>Pleurodeles</taxon>
    </lineage>
</organism>
<dbReference type="PROSITE" id="PS50025">
    <property type="entry name" value="LAM_G_DOMAIN"/>
    <property type="match status" value="5"/>
</dbReference>
<keyword evidence="2" id="KW-0964">Secreted</keyword>
<dbReference type="Pfam" id="PF00053">
    <property type="entry name" value="EGF_laminin"/>
    <property type="match status" value="4"/>
</dbReference>
<dbReference type="InterPro" id="IPR009254">
    <property type="entry name" value="Laminin_aI"/>
</dbReference>
<dbReference type="PANTHER" id="PTHR15036:SF47">
    <property type="entry name" value="LAMININ SUBUNIT ALPHA-4"/>
    <property type="match status" value="1"/>
</dbReference>
<dbReference type="SMART" id="SM00282">
    <property type="entry name" value="LamG"/>
    <property type="match status" value="5"/>
</dbReference>
<dbReference type="Pfam" id="PF24973">
    <property type="entry name" value="EGF_LMN_ATRN"/>
    <property type="match status" value="1"/>
</dbReference>
<evidence type="ECO:0000313" key="18">
    <source>
        <dbReference type="Proteomes" id="UP001066276"/>
    </source>
</evidence>
<evidence type="ECO:0000256" key="4">
    <source>
        <dbReference type="ARBA" id="ARBA00022729"/>
    </source>
</evidence>
<feature type="domain" description="Laminin EGF-like" evidence="16">
    <location>
        <begin position="83"/>
        <end position="132"/>
    </location>
</feature>
<evidence type="ECO:0000256" key="8">
    <source>
        <dbReference type="ARBA" id="ARBA00023054"/>
    </source>
</evidence>
<dbReference type="SUPFAM" id="SSF57196">
    <property type="entry name" value="EGF/Laminin"/>
    <property type="match status" value="4"/>
</dbReference>
<feature type="domain" description="Laminin EGF-like" evidence="16">
    <location>
        <begin position="243"/>
        <end position="289"/>
    </location>
</feature>
<evidence type="ECO:0000256" key="3">
    <source>
        <dbReference type="ARBA" id="ARBA00022530"/>
    </source>
</evidence>
<evidence type="ECO:0000256" key="1">
    <source>
        <dbReference type="ARBA" id="ARBA00004302"/>
    </source>
</evidence>
<dbReference type="PROSITE" id="PS50027">
    <property type="entry name" value="EGF_LAM_2"/>
    <property type="match status" value="5"/>
</dbReference>
<evidence type="ECO:0000259" key="16">
    <source>
        <dbReference type="PROSITE" id="PS50027"/>
    </source>
</evidence>
<feature type="disulfide bond" evidence="12">
    <location>
        <begin position="226"/>
        <end position="240"/>
    </location>
</feature>
<reference evidence="17" key="1">
    <citation type="journal article" date="2022" name="bioRxiv">
        <title>Sequencing and chromosome-scale assembly of the giantPleurodeles waltlgenome.</title>
        <authorList>
            <person name="Brown T."/>
            <person name="Elewa A."/>
            <person name="Iarovenko S."/>
            <person name="Subramanian E."/>
            <person name="Araus A.J."/>
            <person name="Petzold A."/>
            <person name="Susuki M."/>
            <person name="Suzuki K.-i.T."/>
            <person name="Hayashi T."/>
            <person name="Toyoda A."/>
            <person name="Oliveira C."/>
            <person name="Osipova E."/>
            <person name="Leigh N.D."/>
            <person name="Simon A."/>
            <person name="Yun M.H."/>
        </authorList>
    </citation>
    <scope>NUCLEOTIDE SEQUENCE</scope>
    <source>
        <strain evidence="17">20211129_DDA</strain>
        <tissue evidence="17">Liver</tissue>
    </source>
</reference>
<keyword evidence="8 13" id="KW-0175">Coiled coil</keyword>
<dbReference type="SMART" id="SM00180">
    <property type="entry name" value="EGF_Lam"/>
    <property type="match status" value="5"/>
</dbReference>
<keyword evidence="6" id="KW-0084">Basement membrane</keyword>
<feature type="coiled-coil region" evidence="13">
    <location>
        <begin position="648"/>
        <end position="682"/>
    </location>
</feature>
<comment type="subcellular location">
    <subcellularLocation>
        <location evidence="1">Secreted</location>
        <location evidence="1">Extracellular space</location>
        <location evidence="1">Extracellular matrix</location>
        <location evidence="1">Basement membrane</location>
    </subcellularLocation>
</comment>
<feature type="chain" id="PRO_5043361535" description="Laminin subunit alpha-4" evidence="14">
    <location>
        <begin position="27"/>
        <end position="1921"/>
    </location>
</feature>
<proteinExistence type="predicted"/>
<dbReference type="GO" id="GO:0045995">
    <property type="term" value="P:regulation of embryonic development"/>
    <property type="evidence" value="ECO:0007669"/>
    <property type="project" value="InterPro"/>
</dbReference>
<evidence type="ECO:0000256" key="7">
    <source>
        <dbReference type="ARBA" id="ARBA00022889"/>
    </source>
</evidence>
<accession>A0AAV7RU50</accession>
<keyword evidence="9 12" id="KW-1015">Disulfide bond</keyword>
<dbReference type="FunFam" id="2.60.120.200:FF:000058">
    <property type="entry name" value="Laminin subunit alpha 4"/>
    <property type="match status" value="1"/>
</dbReference>
<dbReference type="Pfam" id="PF02210">
    <property type="entry name" value="Laminin_G_2"/>
    <property type="match status" value="5"/>
</dbReference>
<evidence type="ECO:0000256" key="2">
    <source>
        <dbReference type="ARBA" id="ARBA00022525"/>
    </source>
</evidence>
<dbReference type="GO" id="GO:0005604">
    <property type="term" value="C:basement membrane"/>
    <property type="evidence" value="ECO:0007669"/>
    <property type="project" value="UniProtKB-SubCell"/>
</dbReference>
<evidence type="ECO:0008006" key="19">
    <source>
        <dbReference type="Google" id="ProtNLM"/>
    </source>
</evidence>
<evidence type="ECO:0000256" key="14">
    <source>
        <dbReference type="SAM" id="SignalP"/>
    </source>
</evidence>
<comment type="caution">
    <text evidence="17">The sequence shown here is derived from an EMBL/GenBank/DDBJ whole genome shotgun (WGS) entry which is preliminary data.</text>
</comment>
<evidence type="ECO:0000256" key="11">
    <source>
        <dbReference type="ARBA" id="ARBA00023292"/>
    </source>
</evidence>
<dbReference type="Gene3D" id="2.10.25.10">
    <property type="entry name" value="Laminin"/>
    <property type="match status" value="5"/>
</dbReference>
<dbReference type="InterPro" id="IPR010307">
    <property type="entry name" value="Laminin_dom_II"/>
</dbReference>